<dbReference type="InterPro" id="IPR007235">
    <property type="entry name" value="Glyco_trans_28_C"/>
</dbReference>
<evidence type="ECO:0000259" key="2">
    <source>
        <dbReference type="Pfam" id="PF04101"/>
    </source>
</evidence>
<sequence>MIGYYVHHVGNGHLHRACSVAAALGVPVTGLSSLPRPPDWLGDWITLPRDDERQASGDVTAGGRLHWAPTHDPGLRARMSLVSSWIDVAAPDLVVVDVSAEVAVLARLHGVPVVSFVLPGHRDDEAHLLGYGVSSALVAAWPSSAAGMLQGLPTPLAARVEHLGAISRFPVSPERERPPGPLRVTVLSGGGGGGPRREVVEAARSATPGWTWTVLGGPGGEWVRDPLPVIRDADVVVCQAGQNTIAEVAAARRPAVVVPADRPHDEQLATARTLAAGDWPVLVESEFPVDGWQARLDRAARLDGQAWENWCDGRGAERMAAVVRRVVDEHDVRPVVA</sequence>
<dbReference type="Pfam" id="PF04101">
    <property type="entry name" value="Glyco_tran_28_C"/>
    <property type="match status" value="1"/>
</dbReference>
<keyword evidence="4" id="KW-1185">Reference proteome</keyword>
<name>A0ABN2Y7H4_9ACTN</name>
<dbReference type="EMBL" id="BAAAQQ010000007">
    <property type="protein sequence ID" value="GAA2121387.1"/>
    <property type="molecule type" value="Genomic_DNA"/>
</dbReference>
<dbReference type="SUPFAM" id="SSF53756">
    <property type="entry name" value="UDP-Glycosyltransferase/glycogen phosphorylase"/>
    <property type="match status" value="1"/>
</dbReference>
<gene>
    <name evidence="3" type="ORF">GCM10009843_15560</name>
</gene>
<organism evidence="3 4">
    <name type="scientific">Nocardioides bigeumensis</name>
    <dbReference type="NCBI Taxonomy" id="433657"/>
    <lineage>
        <taxon>Bacteria</taxon>
        <taxon>Bacillati</taxon>
        <taxon>Actinomycetota</taxon>
        <taxon>Actinomycetes</taxon>
        <taxon>Propionibacteriales</taxon>
        <taxon>Nocardioidaceae</taxon>
        <taxon>Nocardioides</taxon>
    </lineage>
</organism>
<dbReference type="Proteomes" id="UP001500575">
    <property type="component" value="Unassembled WGS sequence"/>
</dbReference>
<protein>
    <recommendedName>
        <fullName evidence="2">Glycosyl transferase family 28 C-terminal domain-containing protein</fullName>
    </recommendedName>
</protein>
<feature type="region of interest" description="Disordered" evidence="1">
    <location>
        <begin position="170"/>
        <end position="196"/>
    </location>
</feature>
<accession>A0ABN2Y7H4</accession>
<proteinExistence type="predicted"/>
<dbReference type="RefSeq" id="WP_344303114.1">
    <property type="nucleotide sequence ID" value="NZ_BAAAQQ010000007.1"/>
</dbReference>
<feature type="domain" description="Glycosyl transferase family 28 C-terminal" evidence="2">
    <location>
        <begin position="228"/>
        <end position="275"/>
    </location>
</feature>
<comment type="caution">
    <text evidence="3">The sequence shown here is derived from an EMBL/GenBank/DDBJ whole genome shotgun (WGS) entry which is preliminary data.</text>
</comment>
<evidence type="ECO:0000256" key="1">
    <source>
        <dbReference type="SAM" id="MobiDB-lite"/>
    </source>
</evidence>
<reference evidence="3 4" key="1">
    <citation type="journal article" date="2019" name="Int. J. Syst. Evol. Microbiol.">
        <title>The Global Catalogue of Microorganisms (GCM) 10K type strain sequencing project: providing services to taxonomists for standard genome sequencing and annotation.</title>
        <authorList>
            <consortium name="The Broad Institute Genomics Platform"/>
            <consortium name="The Broad Institute Genome Sequencing Center for Infectious Disease"/>
            <person name="Wu L."/>
            <person name="Ma J."/>
        </authorList>
    </citation>
    <scope>NUCLEOTIDE SEQUENCE [LARGE SCALE GENOMIC DNA]</scope>
    <source>
        <strain evidence="3 4">JCM 16021</strain>
    </source>
</reference>
<evidence type="ECO:0000313" key="3">
    <source>
        <dbReference type="EMBL" id="GAA2121387.1"/>
    </source>
</evidence>
<evidence type="ECO:0000313" key="4">
    <source>
        <dbReference type="Proteomes" id="UP001500575"/>
    </source>
</evidence>
<dbReference type="Gene3D" id="3.40.50.2000">
    <property type="entry name" value="Glycogen Phosphorylase B"/>
    <property type="match status" value="1"/>
</dbReference>